<accession>A0A2H0TL19</accession>
<evidence type="ECO:0000313" key="3">
    <source>
        <dbReference type="Proteomes" id="UP000228909"/>
    </source>
</evidence>
<gene>
    <name evidence="2" type="ORF">COU43_01435</name>
</gene>
<evidence type="ECO:0000313" key="2">
    <source>
        <dbReference type="EMBL" id="PIR71644.1"/>
    </source>
</evidence>
<sequence>MEITEKAGIFWKLISWQFFDVPKNILKAWKNFLNFGLYYFSIPLLIKTFFSPWRRYKWSYGKGFDIGKYFEAFVSNLISRILGAILRFFLIIIGLLFETFIIFAGFFVFLGWLILPIILFFGLYEGFKNLF</sequence>
<reference evidence="3" key="1">
    <citation type="submission" date="2017-09" db="EMBL/GenBank/DDBJ databases">
        <title>Depth-based differentiation of microbial function through sediment-hosted aquifers and enrichment of novel symbionts in the deep terrestrial subsurface.</title>
        <authorList>
            <person name="Probst A.J."/>
            <person name="Ladd B."/>
            <person name="Jarett J.K."/>
            <person name="Geller-Mcgrath D.E."/>
            <person name="Sieber C.M.K."/>
            <person name="Emerson J.B."/>
            <person name="Anantharaman K."/>
            <person name="Thomas B.C."/>
            <person name="Malmstrom R."/>
            <person name="Stieglmeier M."/>
            <person name="Klingl A."/>
            <person name="Woyke T."/>
            <person name="Ryan C.M."/>
            <person name="Banfield J.F."/>
        </authorList>
    </citation>
    <scope>NUCLEOTIDE SEQUENCE [LARGE SCALE GENOMIC DNA]</scope>
</reference>
<feature type="transmembrane region" description="Helical" evidence="1">
    <location>
        <begin position="100"/>
        <end position="124"/>
    </location>
</feature>
<feature type="transmembrane region" description="Helical" evidence="1">
    <location>
        <begin position="70"/>
        <end position="94"/>
    </location>
</feature>
<keyword evidence="1" id="KW-1133">Transmembrane helix</keyword>
<dbReference type="Proteomes" id="UP000228909">
    <property type="component" value="Unassembled WGS sequence"/>
</dbReference>
<proteinExistence type="predicted"/>
<dbReference type="AlphaFoldDB" id="A0A2H0TL19"/>
<name>A0A2H0TL19_9BACT</name>
<organism evidence="2 3">
    <name type="scientific">Candidatus Nealsonbacteria bacterium CG10_big_fil_rev_8_21_14_0_10_37_25</name>
    <dbReference type="NCBI Taxonomy" id="1974711"/>
    <lineage>
        <taxon>Bacteria</taxon>
        <taxon>Candidatus Nealsoniibacteriota</taxon>
    </lineage>
</organism>
<feature type="transmembrane region" description="Helical" evidence="1">
    <location>
        <begin position="32"/>
        <end position="50"/>
    </location>
</feature>
<keyword evidence="1" id="KW-0472">Membrane</keyword>
<dbReference type="EMBL" id="PFCK01000039">
    <property type="protein sequence ID" value="PIR71644.1"/>
    <property type="molecule type" value="Genomic_DNA"/>
</dbReference>
<keyword evidence="1" id="KW-0812">Transmembrane</keyword>
<protein>
    <submittedName>
        <fullName evidence="2">Uncharacterized protein</fullName>
    </submittedName>
</protein>
<evidence type="ECO:0000256" key="1">
    <source>
        <dbReference type="SAM" id="Phobius"/>
    </source>
</evidence>
<comment type="caution">
    <text evidence="2">The sequence shown here is derived from an EMBL/GenBank/DDBJ whole genome shotgun (WGS) entry which is preliminary data.</text>
</comment>